<proteinExistence type="predicted"/>
<comment type="cofactor">
    <cofactor evidence="1">
        <name>Fe(2+)</name>
        <dbReference type="ChEBI" id="CHEBI:29033"/>
    </cofactor>
</comment>
<evidence type="ECO:0000256" key="1">
    <source>
        <dbReference type="ARBA" id="ARBA00001954"/>
    </source>
</evidence>
<dbReference type="GO" id="GO:0035515">
    <property type="term" value="F:oxidative RNA demethylase activity"/>
    <property type="evidence" value="ECO:0007669"/>
    <property type="project" value="TreeGrafter"/>
</dbReference>
<dbReference type="InterPro" id="IPR004574">
    <property type="entry name" value="Alkb"/>
</dbReference>
<dbReference type="GO" id="GO:0005634">
    <property type="term" value="C:nucleus"/>
    <property type="evidence" value="ECO:0007669"/>
    <property type="project" value="TreeGrafter"/>
</dbReference>
<dbReference type="GO" id="GO:0005737">
    <property type="term" value="C:cytoplasm"/>
    <property type="evidence" value="ECO:0007669"/>
    <property type="project" value="TreeGrafter"/>
</dbReference>
<protein>
    <submittedName>
        <fullName evidence="3">Alpha-ketoglutarate-dependent dioxygenase AlkB-like domain-containing protein</fullName>
    </submittedName>
</protein>
<dbReference type="WBParaSite" id="PDA_v2.g17486.t1">
    <property type="protein sequence ID" value="PDA_v2.g17486.t1"/>
    <property type="gene ID" value="PDA_v2.g17486"/>
</dbReference>
<dbReference type="GO" id="GO:0035516">
    <property type="term" value="F:broad specificity oxidative DNA demethylase activity"/>
    <property type="evidence" value="ECO:0007669"/>
    <property type="project" value="TreeGrafter"/>
</dbReference>
<dbReference type="PANTHER" id="PTHR16557">
    <property type="entry name" value="ALKYLATED DNA REPAIR PROTEIN ALKB-RELATED"/>
    <property type="match status" value="1"/>
</dbReference>
<accession>A0A914PI05</accession>
<evidence type="ECO:0000313" key="2">
    <source>
        <dbReference type="Proteomes" id="UP000887578"/>
    </source>
</evidence>
<sequence>MKYGLKDYNEWNVTTVDDRLGLYILHNIFKAECHLEWIQKAINIYCRLPNFTNINQNGSLEENTRLSPHVDRISNINSGGISSNDEPIPIMLHSNDVLVMADSQRLVFYGVPRILKTRTFQIQDGSSFTVAEKKSLLE</sequence>
<dbReference type="Gene3D" id="2.60.120.590">
    <property type="entry name" value="Alpha-ketoglutarate-dependent dioxygenase AlkB-like"/>
    <property type="match status" value="1"/>
</dbReference>
<dbReference type="Proteomes" id="UP000887578">
    <property type="component" value="Unplaced"/>
</dbReference>
<reference evidence="3" key="1">
    <citation type="submission" date="2022-11" db="UniProtKB">
        <authorList>
            <consortium name="WormBaseParasite"/>
        </authorList>
    </citation>
    <scope>IDENTIFICATION</scope>
</reference>
<evidence type="ECO:0000313" key="3">
    <source>
        <dbReference type="WBParaSite" id="PDA_v2.g17486.t1"/>
    </source>
</evidence>
<keyword evidence="2" id="KW-1185">Reference proteome</keyword>
<dbReference type="InterPro" id="IPR037151">
    <property type="entry name" value="AlkB-like_sf"/>
</dbReference>
<organism evidence="2 3">
    <name type="scientific">Panagrolaimus davidi</name>
    <dbReference type="NCBI Taxonomy" id="227884"/>
    <lineage>
        <taxon>Eukaryota</taxon>
        <taxon>Metazoa</taxon>
        <taxon>Ecdysozoa</taxon>
        <taxon>Nematoda</taxon>
        <taxon>Chromadorea</taxon>
        <taxon>Rhabditida</taxon>
        <taxon>Tylenchina</taxon>
        <taxon>Panagrolaimomorpha</taxon>
        <taxon>Panagrolaimoidea</taxon>
        <taxon>Panagrolaimidae</taxon>
        <taxon>Panagrolaimus</taxon>
    </lineage>
</organism>
<dbReference type="SUPFAM" id="SSF51197">
    <property type="entry name" value="Clavaminate synthase-like"/>
    <property type="match status" value="1"/>
</dbReference>
<dbReference type="PANTHER" id="PTHR16557:SF2">
    <property type="entry name" value="NUCLEIC ACID DIOXYGENASE ALKBH1"/>
    <property type="match status" value="1"/>
</dbReference>
<dbReference type="AlphaFoldDB" id="A0A914PI05"/>
<name>A0A914PI05_9BILA</name>
<dbReference type="GO" id="GO:0008198">
    <property type="term" value="F:ferrous iron binding"/>
    <property type="evidence" value="ECO:0007669"/>
    <property type="project" value="TreeGrafter"/>
</dbReference>
<dbReference type="GO" id="GO:0035513">
    <property type="term" value="P:oxidative RNA demethylation"/>
    <property type="evidence" value="ECO:0007669"/>
    <property type="project" value="TreeGrafter"/>
</dbReference>